<dbReference type="InterPro" id="IPR009057">
    <property type="entry name" value="Homeodomain-like_sf"/>
</dbReference>
<dbReference type="InterPro" id="IPR001647">
    <property type="entry name" value="HTH_TetR"/>
</dbReference>
<dbReference type="Proteomes" id="UP000319094">
    <property type="component" value="Unassembled WGS sequence"/>
</dbReference>
<organism evidence="5 6">
    <name type="scientific">Leucobacter komagatae</name>
    <dbReference type="NCBI Taxonomy" id="55969"/>
    <lineage>
        <taxon>Bacteria</taxon>
        <taxon>Bacillati</taxon>
        <taxon>Actinomycetota</taxon>
        <taxon>Actinomycetes</taxon>
        <taxon>Micrococcales</taxon>
        <taxon>Microbacteriaceae</taxon>
        <taxon>Leucobacter</taxon>
    </lineage>
</organism>
<evidence type="ECO:0000256" key="3">
    <source>
        <dbReference type="SAM" id="MobiDB-lite"/>
    </source>
</evidence>
<dbReference type="AlphaFoldDB" id="A0A542Y299"/>
<dbReference type="InterPro" id="IPR023772">
    <property type="entry name" value="DNA-bd_HTH_TetR-type_CS"/>
</dbReference>
<evidence type="ECO:0000259" key="4">
    <source>
        <dbReference type="PROSITE" id="PS50977"/>
    </source>
</evidence>
<dbReference type="Pfam" id="PF00440">
    <property type="entry name" value="TetR_N"/>
    <property type="match status" value="1"/>
</dbReference>
<dbReference type="OrthoDB" id="9179041at2"/>
<dbReference type="Gene3D" id="1.10.357.10">
    <property type="entry name" value="Tetracycline Repressor, domain 2"/>
    <property type="match status" value="1"/>
</dbReference>
<evidence type="ECO:0000256" key="2">
    <source>
        <dbReference type="PROSITE-ProRule" id="PRU00335"/>
    </source>
</evidence>
<dbReference type="PROSITE" id="PS50977">
    <property type="entry name" value="HTH_TETR_2"/>
    <property type="match status" value="1"/>
</dbReference>
<dbReference type="SUPFAM" id="SSF48498">
    <property type="entry name" value="Tetracyclin repressor-like, C-terminal domain"/>
    <property type="match status" value="1"/>
</dbReference>
<feature type="compositionally biased region" description="Polar residues" evidence="3">
    <location>
        <begin position="1"/>
        <end position="13"/>
    </location>
</feature>
<protein>
    <submittedName>
        <fullName evidence="5">TetR family transcriptional regulator</fullName>
    </submittedName>
</protein>
<accession>A0A542Y299</accession>
<keyword evidence="6" id="KW-1185">Reference proteome</keyword>
<dbReference type="InterPro" id="IPR036271">
    <property type="entry name" value="Tet_transcr_reg_TetR-rel_C_sf"/>
</dbReference>
<dbReference type="PROSITE" id="PS01081">
    <property type="entry name" value="HTH_TETR_1"/>
    <property type="match status" value="1"/>
</dbReference>
<feature type="DNA-binding region" description="H-T-H motif" evidence="2">
    <location>
        <begin position="50"/>
        <end position="69"/>
    </location>
</feature>
<reference evidence="5 6" key="1">
    <citation type="submission" date="2019-06" db="EMBL/GenBank/DDBJ databases">
        <title>Sequencing the genomes of 1000 actinobacteria strains.</title>
        <authorList>
            <person name="Klenk H.-P."/>
        </authorList>
    </citation>
    <scope>NUCLEOTIDE SEQUENCE [LARGE SCALE GENOMIC DNA]</scope>
    <source>
        <strain evidence="5 6">DSM 8803</strain>
    </source>
</reference>
<dbReference type="Pfam" id="PF17932">
    <property type="entry name" value="TetR_C_24"/>
    <property type="match status" value="1"/>
</dbReference>
<dbReference type="RefSeq" id="WP_141885690.1">
    <property type="nucleotide sequence ID" value="NZ_BAAAUY010000023.1"/>
</dbReference>
<evidence type="ECO:0000313" key="6">
    <source>
        <dbReference type="Proteomes" id="UP000319094"/>
    </source>
</evidence>
<dbReference type="InterPro" id="IPR041490">
    <property type="entry name" value="KstR2_TetR_C"/>
</dbReference>
<keyword evidence="1 2" id="KW-0238">DNA-binding</keyword>
<dbReference type="GO" id="GO:0000976">
    <property type="term" value="F:transcription cis-regulatory region binding"/>
    <property type="evidence" value="ECO:0007669"/>
    <property type="project" value="TreeGrafter"/>
</dbReference>
<proteinExistence type="predicted"/>
<dbReference type="PANTHER" id="PTHR30055:SF200">
    <property type="entry name" value="HTH-TYPE TRANSCRIPTIONAL REPRESSOR BDCR"/>
    <property type="match status" value="1"/>
</dbReference>
<feature type="domain" description="HTH tetR-type" evidence="4">
    <location>
        <begin position="27"/>
        <end position="87"/>
    </location>
</feature>
<dbReference type="PRINTS" id="PR00455">
    <property type="entry name" value="HTHTETR"/>
</dbReference>
<sequence>MTSTQTRANTTRSAAEASHPPGGATPDFTRERIVRAAGKLFSEQGYAATSVKQIATAVQVSAPALYWHFESKGDLLHAVIHSTLTRFLAAATEAISGAGDDPRDQLAALVRMYVSTQVNEVDDVTAYSSLYAPGHLFKNLSPAAHDELKALEVEVFNTIREPIRAGIASGVFDAPSATVATHAIVGIIENLPGWAGQLSTPDDERLIETHWRIVERIVGARPAGA</sequence>
<dbReference type="PANTHER" id="PTHR30055">
    <property type="entry name" value="HTH-TYPE TRANSCRIPTIONAL REGULATOR RUTR"/>
    <property type="match status" value="1"/>
</dbReference>
<dbReference type="GO" id="GO:0003700">
    <property type="term" value="F:DNA-binding transcription factor activity"/>
    <property type="evidence" value="ECO:0007669"/>
    <property type="project" value="TreeGrafter"/>
</dbReference>
<evidence type="ECO:0000313" key="5">
    <source>
        <dbReference type="EMBL" id="TQL42200.1"/>
    </source>
</evidence>
<evidence type="ECO:0000256" key="1">
    <source>
        <dbReference type="ARBA" id="ARBA00023125"/>
    </source>
</evidence>
<gene>
    <name evidence="5" type="ORF">FB468_0182</name>
</gene>
<dbReference type="EMBL" id="VFON01000001">
    <property type="protein sequence ID" value="TQL42200.1"/>
    <property type="molecule type" value="Genomic_DNA"/>
</dbReference>
<comment type="caution">
    <text evidence="5">The sequence shown here is derived from an EMBL/GenBank/DDBJ whole genome shotgun (WGS) entry which is preliminary data.</text>
</comment>
<dbReference type="SUPFAM" id="SSF46689">
    <property type="entry name" value="Homeodomain-like"/>
    <property type="match status" value="1"/>
</dbReference>
<feature type="region of interest" description="Disordered" evidence="3">
    <location>
        <begin position="1"/>
        <end position="28"/>
    </location>
</feature>
<name>A0A542Y299_9MICO</name>
<dbReference type="InterPro" id="IPR050109">
    <property type="entry name" value="HTH-type_TetR-like_transc_reg"/>
</dbReference>